<dbReference type="GO" id="GO:0004309">
    <property type="term" value="F:exopolyphosphatase activity"/>
    <property type="evidence" value="ECO:0007669"/>
    <property type="project" value="TreeGrafter"/>
</dbReference>
<feature type="region of interest" description="Disordered" evidence="13">
    <location>
        <begin position="455"/>
        <end position="491"/>
    </location>
</feature>
<dbReference type="PANTHER" id="PTHR10340">
    <property type="entry name" value="SPHINGOMYELIN PHOSPHODIESTERASE"/>
    <property type="match status" value="1"/>
</dbReference>
<keyword evidence="7 12" id="KW-0378">Hydrolase</keyword>
<dbReference type="InterPro" id="IPR004843">
    <property type="entry name" value="Calcineurin-like_PHP"/>
</dbReference>
<feature type="transmembrane region" description="Helical" evidence="14">
    <location>
        <begin position="21"/>
        <end position="39"/>
    </location>
</feature>
<comment type="subcellular location">
    <subcellularLocation>
        <location evidence="1">Vacuole membrane</location>
        <topology evidence="1">Single-pass type II membrane protein</topology>
    </subcellularLocation>
</comment>
<dbReference type="RefSeq" id="XP_041406955.1">
    <property type="nucleotide sequence ID" value="XM_041551021.1"/>
</dbReference>
<organism evidence="16 17">
    <name type="scientific">Maudiozyma barnettii</name>
    <dbReference type="NCBI Taxonomy" id="61262"/>
    <lineage>
        <taxon>Eukaryota</taxon>
        <taxon>Fungi</taxon>
        <taxon>Dikarya</taxon>
        <taxon>Ascomycota</taxon>
        <taxon>Saccharomycotina</taxon>
        <taxon>Saccharomycetes</taxon>
        <taxon>Saccharomycetales</taxon>
        <taxon>Saccharomycetaceae</taxon>
        <taxon>Maudiozyma</taxon>
    </lineage>
</organism>
<dbReference type="PANTHER" id="PTHR10340:SF55">
    <property type="entry name" value="ENDOPOLYPHOSPHATASE"/>
    <property type="match status" value="1"/>
</dbReference>
<protein>
    <recommendedName>
        <fullName evidence="4 12">Endopolyphosphatase</fullName>
        <ecNumber evidence="3 12">3.6.1.10</ecNumber>
    </recommendedName>
</protein>
<accession>A0A8H2VGP6</accession>
<evidence type="ECO:0000256" key="6">
    <source>
        <dbReference type="ARBA" id="ARBA00022692"/>
    </source>
</evidence>
<feature type="domain" description="Calcineurin-like phosphoesterase" evidence="15">
    <location>
        <begin position="95"/>
        <end position="338"/>
    </location>
</feature>
<sequence length="691" mass="79880">MAVRKEVQKRPIMKTRSKRKNTILLGSLIVSLCGLYTFLQLDKLPNFKTIDAGKNNTELPLGQLDNKLIELGLTTRDPINIRNIRTNSQRRLHGRFLHITDIHPDRFYEENAPIKNLCHPDTEESNLQNGGKNDWSSSLAPRFGKAMSGCDASVDLMEYTLKWINETLRGHIDFVIWTGDNIRHDNDRQIPRTESQIFEMNEIVSGKFRDIFENKRTADPRDFDIEVVPSLGNNDVFPHNMFSLGPTLQTREMFKIWDVFIPQEQRRWFDRGVTYLKEVIPGKLAVISINTLYLYKANPLVDNCNSKKEPGYQLLLWLGYTLEELRQRNMKVWLSGHVPPIPKNFDKSCYDKFTLWTHEYRDIIVGGVYGHMNMDHFIPIDGEKARRDLESLKDENFWFDELNEKQQPLDIYQYAEAASEAHLMGAKPVNKVSYMNTVKEEYYEGIQKELELASSTENPFDEDQEENTNSDIPADAMKGKKKHKKKKGNKPTKDEIYEKYSIVNIAGSVIPTFNPSFRIWEYNISGINNEVLTTEDYKPWDDFFADLEIKIDNELSSSDSSGNSMNIMKGKKGGRKKPDKTIPKKKPAECPLGPAYTEQLFSPTKFIEYYADLEQINKNYLSLLKDGKNKDEAAAEAFKFQVEYTSDDKPYSMKSLLVKDYLNVAVELCDDSTEWTKFLDRAFISSGYSEE</sequence>
<keyword evidence="9 14" id="KW-1133">Transmembrane helix</keyword>
<evidence type="ECO:0000313" key="17">
    <source>
        <dbReference type="Proteomes" id="UP000644660"/>
    </source>
</evidence>
<evidence type="ECO:0000256" key="10">
    <source>
        <dbReference type="ARBA" id="ARBA00023136"/>
    </source>
</evidence>
<dbReference type="InterPro" id="IPR012358">
    <property type="entry name" value="EndopolyPtase_N1"/>
</dbReference>
<evidence type="ECO:0000256" key="13">
    <source>
        <dbReference type="SAM" id="MobiDB-lite"/>
    </source>
</evidence>
<name>A0A8H2VGP6_9SACH</name>
<dbReference type="GO" id="GO:0006798">
    <property type="term" value="P:polyphosphate catabolic process"/>
    <property type="evidence" value="ECO:0007669"/>
    <property type="project" value="TreeGrafter"/>
</dbReference>
<dbReference type="EC" id="3.6.1.10" evidence="3 12"/>
<evidence type="ECO:0000256" key="2">
    <source>
        <dbReference type="ARBA" id="ARBA00010399"/>
    </source>
</evidence>
<dbReference type="OrthoDB" id="348678at2759"/>
<gene>
    <name evidence="16" type="ORF">KABA2_05S08602</name>
</gene>
<feature type="region of interest" description="Disordered" evidence="13">
    <location>
        <begin position="557"/>
        <end position="588"/>
    </location>
</feature>
<reference evidence="16 17" key="1">
    <citation type="submission" date="2020-05" db="EMBL/GenBank/DDBJ databases">
        <authorList>
            <person name="Casaregola S."/>
            <person name="Devillers H."/>
            <person name="Grondin C."/>
        </authorList>
    </citation>
    <scope>NUCLEOTIDE SEQUENCE [LARGE SCALE GENOMIC DNA]</scope>
    <source>
        <strain evidence="16 17">CLIB 1767</strain>
    </source>
</reference>
<comment type="catalytic activity">
    <reaction evidence="12">
        <text>[phosphate](n+1) + n H2O = (n+1) phosphate + n H(+)</text>
        <dbReference type="Rhea" id="RHEA:22452"/>
        <dbReference type="Rhea" id="RHEA-COMP:14280"/>
        <dbReference type="ChEBI" id="CHEBI:15377"/>
        <dbReference type="ChEBI" id="CHEBI:15378"/>
        <dbReference type="ChEBI" id="CHEBI:16838"/>
        <dbReference type="ChEBI" id="CHEBI:43474"/>
        <dbReference type="EC" id="3.6.1.10"/>
    </reaction>
</comment>
<keyword evidence="6 14" id="KW-0812">Transmembrane</keyword>
<evidence type="ECO:0000256" key="12">
    <source>
        <dbReference type="PIRNR" id="PIRNR027093"/>
    </source>
</evidence>
<dbReference type="InterPro" id="IPR041805">
    <property type="entry name" value="ASMase/PPN1_MPP"/>
</dbReference>
<comment type="caution">
    <text evidence="16">The sequence shown here is derived from an EMBL/GenBank/DDBJ whole genome shotgun (WGS) entry which is preliminary data.</text>
</comment>
<dbReference type="SUPFAM" id="SSF56300">
    <property type="entry name" value="Metallo-dependent phosphatases"/>
    <property type="match status" value="1"/>
</dbReference>
<evidence type="ECO:0000256" key="5">
    <source>
        <dbReference type="ARBA" id="ARBA00022554"/>
    </source>
</evidence>
<dbReference type="InterPro" id="IPR029052">
    <property type="entry name" value="Metallo-depent_PP-like"/>
</dbReference>
<dbReference type="GO" id="GO:0008081">
    <property type="term" value="F:phosphoric diester hydrolase activity"/>
    <property type="evidence" value="ECO:0007669"/>
    <property type="project" value="TreeGrafter"/>
</dbReference>
<evidence type="ECO:0000256" key="1">
    <source>
        <dbReference type="ARBA" id="ARBA00004576"/>
    </source>
</evidence>
<dbReference type="GO" id="GO:0005774">
    <property type="term" value="C:vacuolar membrane"/>
    <property type="evidence" value="ECO:0007669"/>
    <property type="project" value="UniProtKB-SubCell"/>
</dbReference>
<evidence type="ECO:0000259" key="15">
    <source>
        <dbReference type="Pfam" id="PF00149"/>
    </source>
</evidence>
<feature type="compositionally biased region" description="Acidic residues" evidence="13">
    <location>
        <begin position="459"/>
        <end position="468"/>
    </location>
</feature>
<dbReference type="EMBL" id="CAEFZW010000005">
    <property type="protein sequence ID" value="CAB4255111.1"/>
    <property type="molecule type" value="Genomic_DNA"/>
</dbReference>
<dbReference type="Pfam" id="PF00149">
    <property type="entry name" value="Metallophos"/>
    <property type="match status" value="1"/>
</dbReference>
<dbReference type="Proteomes" id="UP000644660">
    <property type="component" value="Unassembled WGS sequence"/>
</dbReference>
<dbReference type="CDD" id="cd00842">
    <property type="entry name" value="MPP_ASMase"/>
    <property type="match status" value="1"/>
</dbReference>
<evidence type="ECO:0000256" key="8">
    <source>
        <dbReference type="ARBA" id="ARBA00022968"/>
    </source>
</evidence>
<evidence type="ECO:0000256" key="3">
    <source>
        <dbReference type="ARBA" id="ARBA00012459"/>
    </source>
</evidence>
<feature type="compositionally biased region" description="Basic residues" evidence="13">
    <location>
        <begin position="479"/>
        <end position="490"/>
    </location>
</feature>
<evidence type="ECO:0000256" key="7">
    <source>
        <dbReference type="ARBA" id="ARBA00022801"/>
    </source>
</evidence>
<evidence type="ECO:0000256" key="14">
    <source>
        <dbReference type="SAM" id="Phobius"/>
    </source>
</evidence>
<evidence type="ECO:0000256" key="4">
    <source>
        <dbReference type="ARBA" id="ARBA00014458"/>
    </source>
</evidence>
<feature type="compositionally biased region" description="Basic residues" evidence="13">
    <location>
        <begin position="569"/>
        <end position="578"/>
    </location>
</feature>
<dbReference type="GO" id="GO:0000324">
    <property type="term" value="C:fungal-type vacuole"/>
    <property type="evidence" value="ECO:0007669"/>
    <property type="project" value="TreeGrafter"/>
</dbReference>
<dbReference type="GeneID" id="64858141"/>
<proteinExistence type="inferred from homology"/>
<keyword evidence="5 12" id="KW-0926">Vacuole</keyword>
<keyword evidence="17" id="KW-1185">Reference proteome</keyword>
<evidence type="ECO:0000256" key="11">
    <source>
        <dbReference type="ARBA" id="ARBA00023180"/>
    </source>
</evidence>
<keyword evidence="8" id="KW-0735">Signal-anchor</keyword>
<dbReference type="AlphaFoldDB" id="A0A8H2VGP6"/>
<comment type="function">
    <text evidence="12">Catalyzes the hydrolysis of inorganic polyphosphate (polyP) chains of many hundreds of phosphate residues into shorter lengths.</text>
</comment>
<evidence type="ECO:0000256" key="9">
    <source>
        <dbReference type="ARBA" id="ARBA00022989"/>
    </source>
</evidence>
<evidence type="ECO:0000313" key="16">
    <source>
        <dbReference type="EMBL" id="CAB4255111.1"/>
    </source>
</evidence>
<keyword evidence="11" id="KW-0325">Glycoprotein</keyword>
<keyword evidence="10 12" id="KW-0472">Membrane</keyword>
<dbReference type="GO" id="GO:0000298">
    <property type="term" value="F:endopolyphosphatase activity"/>
    <property type="evidence" value="ECO:0007669"/>
    <property type="project" value="UniProtKB-EC"/>
</dbReference>
<comment type="similarity">
    <text evidence="2">Belongs to the endopolyphosphatase PPN1 family.</text>
</comment>
<feature type="compositionally biased region" description="Basic and acidic residues" evidence="13">
    <location>
        <begin position="579"/>
        <end position="588"/>
    </location>
</feature>
<dbReference type="PIRSF" id="PIRSF027093">
    <property type="entry name" value="EndopolyPtase_N1"/>
    <property type="match status" value="1"/>
</dbReference>